<feature type="transmembrane region" description="Helical" evidence="1">
    <location>
        <begin position="138"/>
        <end position="157"/>
    </location>
</feature>
<gene>
    <name evidence="2" type="ORF">FB471_5411</name>
</gene>
<dbReference type="Proteomes" id="UP000320876">
    <property type="component" value="Unassembled WGS sequence"/>
</dbReference>
<feature type="transmembrane region" description="Helical" evidence="1">
    <location>
        <begin position="275"/>
        <end position="295"/>
    </location>
</feature>
<evidence type="ECO:0000256" key="1">
    <source>
        <dbReference type="SAM" id="Phobius"/>
    </source>
</evidence>
<sequence>MPTPWKQAPLNVVRGGLIGAAETVPGVSGGTLALVTGVYTNLIDAAGELLSALRLLVGDLVKGKGIARGRTALRGIDWALVLPVLAGMAVALVLAAKLLAPVLEDHPEHALGAFGGMILASVIVPLRAMGAAPRGLDYLLILLAAVACAVLTGLPGGEIADPPLWLVGIVAAFAINALVLPGVSGSFLMLTVGIYAPTIAAVNDRNLAYLGVFALGALIGLGLFVKGLQWLLHHRKQATLAVMTGLMIGSLRALWPWQDDDRTLLAPYGDVGGVIALAVTGAVLVIALVVTEARIHPRKGADRRDDATASV</sequence>
<accession>A0A542DRE3</accession>
<name>A0A542DRE3_AMYCI</name>
<dbReference type="OrthoDB" id="9793746at2"/>
<dbReference type="PANTHER" id="PTHR37308">
    <property type="entry name" value="INTEGRAL MEMBRANE PROTEIN"/>
    <property type="match status" value="1"/>
</dbReference>
<dbReference type="EMBL" id="VFML01000001">
    <property type="protein sequence ID" value="TQJ05574.1"/>
    <property type="molecule type" value="Genomic_DNA"/>
</dbReference>
<dbReference type="PANTHER" id="PTHR37308:SF1">
    <property type="entry name" value="POLYPRENYL-PHOSPHATE TRANSPORTER"/>
    <property type="match status" value="1"/>
</dbReference>
<dbReference type="RefSeq" id="WP_142001080.1">
    <property type="nucleotide sequence ID" value="NZ_VFML01000001.1"/>
</dbReference>
<feature type="transmembrane region" description="Helical" evidence="1">
    <location>
        <begin position="208"/>
        <end position="225"/>
    </location>
</feature>
<feature type="transmembrane region" description="Helical" evidence="1">
    <location>
        <begin position="78"/>
        <end position="103"/>
    </location>
</feature>
<comment type="caution">
    <text evidence="2">The sequence shown here is derived from an EMBL/GenBank/DDBJ whole genome shotgun (WGS) entry which is preliminary data.</text>
</comment>
<feature type="transmembrane region" description="Helical" evidence="1">
    <location>
        <begin position="109"/>
        <end position="126"/>
    </location>
</feature>
<reference evidence="2 3" key="1">
    <citation type="submission" date="2019-06" db="EMBL/GenBank/DDBJ databases">
        <title>Sequencing the genomes of 1000 actinobacteria strains.</title>
        <authorList>
            <person name="Klenk H.-P."/>
        </authorList>
    </citation>
    <scope>NUCLEOTIDE SEQUENCE [LARGE SCALE GENOMIC DNA]</scope>
    <source>
        <strain evidence="2 3">DSM 45679</strain>
    </source>
</reference>
<feature type="transmembrane region" description="Helical" evidence="1">
    <location>
        <begin position="163"/>
        <end position="180"/>
    </location>
</feature>
<keyword evidence="1" id="KW-1133">Transmembrane helix</keyword>
<keyword evidence="1" id="KW-0812">Transmembrane</keyword>
<keyword evidence="3" id="KW-1185">Reference proteome</keyword>
<protein>
    <submittedName>
        <fullName evidence="2">Putative membrane protein</fullName>
    </submittedName>
</protein>
<evidence type="ECO:0000313" key="2">
    <source>
        <dbReference type="EMBL" id="TQJ05574.1"/>
    </source>
</evidence>
<keyword evidence="1" id="KW-0472">Membrane</keyword>
<evidence type="ECO:0000313" key="3">
    <source>
        <dbReference type="Proteomes" id="UP000320876"/>
    </source>
</evidence>
<proteinExistence type="predicted"/>
<dbReference type="AlphaFoldDB" id="A0A542DRE3"/>
<dbReference type="InterPro" id="IPR007163">
    <property type="entry name" value="VCA0040-like"/>
</dbReference>
<organism evidence="2 3">
    <name type="scientific">Amycolatopsis cihanbeyliensis</name>
    <dbReference type="NCBI Taxonomy" id="1128664"/>
    <lineage>
        <taxon>Bacteria</taxon>
        <taxon>Bacillati</taxon>
        <taxon>Actinomycetota</taxon>
        <taxon>Actinomycetes</taxon>
        <taxon>Pseudonocardiales</taxon>
        <taxon>Pseudonocardiaceae</taxon>
        <taxon>Amycolatopsis</taxon>
    </lineage>
</organism>
<dbReference type="Pfam" id="PF04018">
    <property type="entry name" value="VCA0040-like"/>
    <property type="match status" value="1"/>
</dbReference>